<dbReference type="RefSeq" id="WP_169571498.1">
    <property type="nucleotide sequence ID" value="NZ_JABBFV010000003.1"/>
</dbReference>
<proteinExistence type="predicted"/>
<evidence type="ECO:0000256" key="1">
    <source>
        <dbReference type="SAM" id="Phobius"/>
    </source>
</evidence>
<dbReference type="Proteomes" id="UP000519023">
    <property type="component" value="Unassembled WGS sequence"/>
</dbReference>
<evidence type="ECO:0000313" key="3">
    <source>
        <dbReference type="Proteomes" id="UP000519023"/>
    </source>
</evidence>
<reference evidence="2 3" key="1">
    <citation type="submission" date="2020-04" db="EMBL/GenBank/DDBJ databases">
        <title>Sphingobium sp. AR-3-1 isolated from Arctic soil.</title>
        <authorList>
            <person name="Dahal R.H."/>
            <person name="Chaudhary D.K."/>
        </authorList>
    </citation>
    <scope>NUCLEOTIDE SEQUENCE [LARGE SCALE GENOMIC DNA]</scope>
    <source>
        <strain evidence="2 3">AR-3-1</strain>
    </source>
</reference>
<keyword evidence="1" id="KW-0812">Transmembrane</keyword>
<gene>
    <name evidence="2" type="ORF">HHL08_05565</name>
</gene>
<protein>
    <submittedName>
        <fullName evidence="2">Uncharacterized protein</fullName>
    </submittedName>
</protein>
<organism evidence="2 3">
    <name type="scientific">Sphingobium psychrophilum</name>
    <dbReference type="NCBI Taxonomy" id="2728834"/>
    <lineage>
        <taxon>Bacteria</taxon>
        <taxon>Pseudomonadati</taxon>
        <taxon>Pseudomonadota</taxon>
        <taxon>Alphaproteobacteria</taxon>
        <taxon>Sphingomonadales</taxon>
        <taxon>Sphingomonadaceae</taxon>
        <taxon>Sphingobium</taxon>
    </lineage>
</organism>
<evidence type="ECO:0000313" key="2">
    <source>
        <dbReference type="EMBL" id="NML09616.1"/>
    </source>
</evidence>
<keyword evidence="1" id="KW-1133">Transmembrane helix</keyword>
<keyword evidence="1" id="KW-0472">Membrane</keyword>
<accession>A0A7X9WTG1</accession>
<keyword evidence="3" id="KW-1185">Reference proteome</keyword>
<comment type="caution">
    <text evidence="2">The sequence shown here is derived from an EMBL/GenBank/DDBJ whole genome shotgun (WGS) entry which is preliminary data.</text>
</comment>
<dbReference type="EMBL" id="JABBFV010000003">
    <property type="protein sequence ID" value="NML09616.1"/>
    <property type="molecule type" value="Genomic_DNA"/>
</dbReference>
<dbReference type="AlphaFoldDB" id="A0A7X9WTG1"/>
<name>A0A7X9WTG1_9SPHN</name>
<sequence length="64" mass="7268">MMRVLLQIMGVLLLLMGLLWVGQGAGLIHWPQSSFMLDQRPWMWRGGLLAAVGVALILLARRRR</sequence>
<feature type="transmembrane region" description="Helical" evidence="1">
    <location>
        <begin position="42"/>
        <end position="60"/>
    </location>
</feature>